<evidence type="ECO:0000256" key="9">
    <source>
        <dbReference type="ARBA" id="ARBA00023157"/>
    </source>
</evidence>
<dbReference type="SUPFAM" id="SSF50494">
    <property type="entry name" value="Trypsin-like serine proteases"/>
    <property type="match status" value="2"/>
</dbReference>
<evidence type="ECO:0000256" key="8">
    <source>
        <dbReference type="ARBA" id="ARBA00023136"/>
    </source>
</evidence>
<keyword evidence="3 11" id="KW-0812">Transmembrane</keyword>
<dbReference type="Pfam" id="PF00089">
    <property type="entry name" value="Trypsin"/>
    <property type="match status" value="2"/>
</dbReference>
<evidence type="ECO:0000256" key="3">
    <source>
        <dbReference type="ARBA" id="ARBA00022692"/>
    </source>
</evidence>
<comment type="caution">
    <text evidence="14">The sequence shown here is derived from an EMBL/GenBank/DDBJ whole genome shotgun (WGS) entry which is preliminary data.</text>
</comment>
<dbReference type="PANTHER" id="PTHR24252:SF17">
    <property type="entry name" value="SUPPRESSOR OF TUMORIGENICITY 14 PROTEIN HOMOLOG-RELATED"/>
    <property type="match status" value="1"/>
</dbReference>
<evidence type="ECO:0000256" key="5">
    <source>
        <dbReference type="ARBA" id="ARBA00022825"/>
    </source>
</evidence>
<feature type="domain" description="Peptidase S1" evidence="13">
    <location>
        <begin position="278"/>
        <end position="505"/>
    </location>
</feature>
<feature type="non-terminal residue" evidence="14">
    <location>
        <position position="759"/>
    </location>
</feature>
<keyword evidence="8 11" id="KW-0472">Membrane</keyword>
<dbReference type="Gene3D" id="2.40.10.10">
    <property type="entry name" value="Trypsin-like serine proteases"/>
    <property type="match status" value="4"/>
</dbReference>
<dbReference type="InterPro" id="IPR033116">
    <property type="entry name" value="TRYPSIN_SER"/>
</dbReference>
<dbReference type="EMBL" id="JADDUC010000061">
    <property type="protein sequence ID" value="KAG0120561.1"/>
    <property type="molecule type" value="Genomic_DNA"/>
</dbReference>
<dbReference type="PROSITE" id="PS50240">
    <property type="entry name" value="TRYPSIN_DOM"/>
    <property type="match status" value="2"/>
</dbReference>
<dbReference type="GO" id="GO:0006508">
    <property type="term" value="P:proteolysis"/>
    <property type="evidence" value="ECO:0007669"/>
    <property type="project" value="UniProtKB-KW"/>
</dbReference>
<dbReference type="Proteomes" id="UP000618051">
    <property type="component" value="Unassembled WGS sequence"/>
</dbReference>
<organism evidence="14">
    <name type="scientific">Lamprotornis superbus</name>
    <dbReference type="NCBI Taxonomy" id="245042"/>
    <lineage>
        <taxon>Eukaryota</taxon>
        <taxon>Metazoa</taxon>
        <taxon>Chordata</taxon>
        <taxon>Craniata</taxon>
        <taxon>Vertebrata</taxon>
        <taxon>Euteleostomi</taxon>
        <taxon>Archelosauria</taxon>
        <taxon>Archosauria</taxon>
        <taxon>Dinosauria</taxon>
        <taxon>Saurischia</taxon>
        <taxon>Theropoda</taxon>
        <taxon>Coelurosauria</taxon>
        <taxon>Aves</taxon>
        <taxon>Neognathae</taxon>
        <taxon>Neoaves</taxon>
        <taxon>Telluraves</taxon>
        <taxon>Australaves</taxon>
        <taxon>Passeriformes</taxon>
        <taxon>Sturnidae</taxon>
        <taxon>Lamprotornis</taxon>
    </lineage>
</organism>
<dbReference type="InterPro" id="IPR036364">
    <property type="entry name" value="SEA_dom_sf"/>
</dbReference>
<keyword evidence="7 11" id="KW-1133">Transmembrane helix</keyword>
<name>A0A835NST2_9PASS</name>
<keyword evidence="4 10" id="KW-0378">Hydrolase</keyword>
<dbReference type="InterPro" id="IPR001314">
    <property type="entry name" value="Peptidase_S1A"/>
</dbReference>
<evidence type="ECO:0000256" key="10">
    <source>
        <dbReference type="RuleBase" id="RU363034"/>
    </source>
</evidence>
<dbReference type="PANTHER" id="PTHR24252">
    <property type="entry name" value="ACROSIN-RELATED"/>
    <property type="match status" value="1"/>
</dbReference>
<evidence type="ECO:0000256" key="7">
    <source>
        <dbReference type="ARBA" id="ARBA00022989"/>
    </source>
</evidence>
<dbReference type="SUPFAM" id="SSF82671">
    <property type="entry name" value="SEA domain"/>
    <property type="match status" value="1"/>
</dbReference>
<keyword evidence="16" id="KW-1185">Reference proteome</keyword>
<feature type="domain" description="Peptidase S1" evidence="13">
    <location>
        <begin position="527"/>
        <end position="758"/>
    </location>
</feature>
<dbReference type="Gene3D" id="3.30.70.960">
    <property type="entry name" value="SEA domain"/>
    <property type="match status" value="1"/>
</dbReference>
<evidence type="ECO:0000256" key="1">
    <source>
        <dbReference type="ARBA" id="ARBA00004606"/>
    </source>
</evidence>
<feature type="domain" description="SEA" evidence="12">
    <location>
        <begin position="171"/>
        <end position="289"/>
    </location>
</feature>
<reference evidence="14" key="1">
    <citation type="submission" date="2020-10" db="EMBL/GenBank/DDBJ databases">
        <title>Feather gene expression reveals the developmental basis of iridescence in African starlings.</title>
        <authorList>
            <person name="Rubenstein D.R."/>
        </authorList>
    </citation>
    <scope>NUCLEOTIDE SEQUENCE</scope>
    <source>
        <strain evidence="14">SS15</strain>
        <tissue evidence="14">Liver</tissue>
    </source>
</reference>
<evidence type="ECO:0000256" key="2">
    <source>
        <dbReference type="ARBA" id="ARBA00022670"/>
    </source>
</evidence>
<accession>A0A835NST2</accession>
<dbReference type="InterPro" id="IPR000082">
    <property type="entry name" value="SEA_dom"/>
</dbReference>
<evidence type="ECO:0000256" key="4">
    <source>
        <dbReference type="ARBA" id="ARBA00022801"/>
    </source>
</evidence>
<keyword evidence="9" id="KW-1015">Disulfide bond</keyword>
<sequence>SGIAKDYHSRDVLTDAAREVNLAGLPKERLNTMAMVWAVGMSTSQQHLRKKMRAVLANEIKPQVYAEMLHSVLWCLGQWISQREELLGDLLVVLRDSNQLPYSLDIRKLSQSGGGKLGLCIVRAELALIVIQMDRAVRRIEPWKITIIVVSVIVGLALIIGLITFLLCHDQDRYYNASFLITNVDYNPQYERQTTDEFRNLSEDIETMISEVFRGSFLSKRYIRSHVVSLSPDPVGVLASVVLVFKFPSADSEATTWGQVNRCGIRRQAFSFTGVERITGGQRALEGEWPWQASIQLDGTHRCGASIISNTWLVTAAHCFRGVRDPRRWTASFGILLRPPKQKKFVRRIIVHERYADFLLDHEYDVAVVELASAIEFTSDVHSVCLPEASHIFPDNTSCFVTGWGALENDGYSVNQLRQAEVRIISTEVCNRRQVYGGAITPGMLCAGYLEGQVDACQGDSGGPLVHANSRGIWYLVGIVSWGDECGKPNKPGVYTRLILSLSFLTVCGLRQNRSVKSMAKSSSLRIVGGLSSAETGDWPWQASLQYNNIHRCGATLISNTWLVSAAHCFRDMTHPQKWTATFGALLKPPSLKRSVKTIIIHEKYLYPEHDYDIALVQLSKRVEFTSSIHRVCLPEPSQTFPYNIYAVITGWGALTNDGPAPNALQEATVKLIDSDTCNREEVYDGDITPRMLCAGYLEGGVDACQGDSGGPLVTPDSRLMWYLVGIVSWGDECAKPNKPGVYTRVTYFRDWITTKTGI</sequence>
<dbReference type="SMART" id="SM00020">
    <property type="entry name" value="Tryp_SPc"/>
    <property type="match status" value="2"/>
</dbReference>
<dbReference type="PRINTS" id="PR00722">
    <property type="entry name" value="CHYMOTRYPSIN"/>
</dbReference>
<protein>
    <submittedName>
        <fullName evidence="14">Transmembrane protease serine 11E</fullName>
    </submittedName>
</protein>
<dbReference type="PROSITE" id="PS50024">
    <property type="entry name" value="SEA"/>
    <property type="match status" value="1"/>
</dbReference>
<proteinExistence type="predicted"/>
<dbReference type="PROSITE" id="PS00134">
    <property type="entry name" value="TRYPSIN_HIS"/>
    <property type="match status" value="1"/>
</dbReference>
<evidence type="ECO:0000259" key="13">
    <source>
        <dbReference type="PROSITE" id="PS50240"/>
    </source>
</evidence>
<keyword evidence="2 10" id="KW-0645">Protease</keyword>
<dbReference type="InterPro" id="IPR043504">
    <property type="entry name" value="Peptidase_S1_PA_chymotrypsin"/>
</dbReference>
<dbReference type="FunFam" id="2.40.10.10:FF:000003">
    <property type="entry name" value="Transmembrane serine protease 3"/>
    <property type="match status" value="2"/>
</dbReference>
<dbReference type="CDD" id="cd00190">
    <property type="entry name" value="Tryp_SPc"/>
    <property type="match status" value="2"/>
</dbReference>
<dbReference type="Pfam" id="PF01390">
    <property type="entry name" value="SEA"/>
    <property type="match status" value="1"/>
</dbReference>
<dbReference type="OrthoDB" id="9425590at2759"/>
<evidence type="ECO:0000313" key="14">
    <source>
        <dbReference type="EMBL" id="KAG0120561.1"/>
    </source>
</evidence>
<keyword evidence="6" id="KW-0735">Signal-anchor</keyword>
<gene>
    <name evidence="15" type="ORF">IHE44_0013192</name>
    <name evidence="14" type="ORF">IHE44_012354</name>
</gene>
<dbReference type="PROSITE" id="PS00135">
    <property type="entry name" value="TRYPSIN_SER"/>
    <property type="match status" value="1"/>
</dbReference>
<evidence type="ECO:0000313" key="15">
    <source>
        <dbReference type="EMBL" id="KAI1238460.1"/>
    </source>
</evidence>
<dbReference type="AlphaFoldDB" id="A0A835NST2"/>
<dbReference type="GO" id="GO:0016020">
    <property type="term" value="C:membrane"/>
    <property type="evidence" value="ECO:0007669"/>
    <property type="project" value="UniProtKB-SubCell"/>
</dbReference>
<dbReference type="InterPro" id="IPR018114">
    <property type="entry name" value="TRYPSIN_HIS"/>
</dbReference>
<dbReference type="InterPro" id="IPR009003">
    <property type="entry name" value="Peptidase_S1_PA"/>
</dbReference>
<keyword evidence="5 10" id="KW-0720">Serine protease</keyword>
<evidence type="ECO:0000259" key="12">
    <source>
        <dbReference type="PROSITE" id="PS50024"/>
    </source>
</evidence>
<evidence type="ECO:0000256" key="6">
    <source>
        <dbReference type="ARBA" id="ARBA00022968"/>
    </source>
</evidence>
<reference evidence="15 16" key="2">
    <citation type="journal article" date="2021" name="J. Hered.">
        <title>Feather Gene Expression Elucidates the Developmental Basis of Plumage Iridescence in African Starlings.</title>
        <authorList>
            <person name="Rubenstein D.R."/>
            <person name="Corvelo A."/>
            <person name="MacManes M.D."/>
            <person name="Maia R."/>
            <person name="Narzisi G."/>
            <person name="Rousaki A."/>
            <person name="Vandenabeele P."/>
            <person name="Shawkey M.D."/>
            <person name="Solomon J."/>
        </authorList>
    </citation>
    <scope>NUCLEOTIDE SEQUENCE [LARGE SCALE GENOMIC DNA]</scope>
    <source>
        <strain evidence="15">SS15</strain>
    </source>
</reference>
<reference evidence="15" key="3">
    <citation type="submission" date="2022-01" db="EMBL/GenBank/DDBJ databases">
        <authorList>
            <person name="Rubenstein D.R."/>
        </authorList>
    </citation>
    <scope>NUCLEOTIDE SEQUENCE</scope>
    <source>
        <strain evidence="15">SS15</strain>
        <tissue evidence="15">Liver</tissue>
    </source>
</reference>
<dbReference type="EMBL" id="JADDUC020000006">
    <property type="protein sequence ID" value="KAI1238460.1"/>
    <property type="molecule type" value="Genomic_DNA"/>
</dbReference>
<evidence type="ECO:0000313" key="16">
    <source>
        <dbReference type="Proteomes" id="UP000618051"/>
    </source>
</evidence>
<dbReference type="GO" id="GO:0004252">
    <property type="term" value="F:serine-type endopeptidase activity"/>
    <property type="evidence" value="ECO:0007669"/>
    <property type="project" value="InterPro"/>
</dbReference>
<feature type="transmembrane region" description="Helical" evidence="11">
    <location>
        <begin position="145"/>
        <end position="167"/>
    </location>
</feature>
<comment type="subcellular location">
    <subcellularLocation>
        <location evidence="1">Membrane</location>
        <topology evidence="1">Single-pass type II membrane protein</topology>
    </subcellularLocation>
</comment>
<dbReference type="InterPro" id="IPR001254">
    <property type="entry name" value="Trypsin_dom"/>
</dbReference>
<evidence type="ECO:0000256" key="11">
    <source>
        <dbReference type="SAM" id="Phobius"/>
    </source>
</evidence>